<sequence length="37" mass="4553">MRCWFPAFVEMAAEGFCFPTNIYVYRMKFHRPHKNAR</sequence>
<reference evidence="1 2" key="1">
    <citation type="journal article" date="2014" name="Genome Announc.">
        <title>Complete Genome Sequence of Neisseria meningitidis Serogroup A Strain NMA510612, Isolated from a Patient with Bacterial Meningitis in China.</title>
        <authorList>
            <person name="Zhang Y."/>
            <person name="Yang J."/>
            <person name="Xu L."/>
            <person name="Zhu Y."/>
            <person name="Liu B."/>
            <person name="Shao Z."/>
            <person name="Zhang X."/>
            <person name="Jin Q."/>
        </authorList>
    </citation>
    <scope>NUCLEOTIDE SEQUENCE [LARGE SCALE GENOMIC DNA]</scope>
    <source>
        <strain evidence="2">NMA510612</strain>
    </source>
</reference>
<gene>
    <name evidence="1" type="ORF">NMA510612_2310</name>
</gene>
<dbReference type="KEGG" id="nmx:NMA510612_2310"/>
<dbReference type="Proteomes" id="UP000023582">
    <property type="component" value="Chromosome"/>
</dbReference>
<dbReference type="AlphaFoldDB" id="X5EST6"/>
<evidence type="ECO:0000313" key="2">
    <source>
        <dbReference type="Proteomes" id="UP000023582"/>
    </source>
</evidence>
<dbReference type="EMBL" id="CP007524">
    <property type="protein sequence ID" value="AHW76576.1"/>
    <property type="molecule type" value="Genomic_DNA"/>
</dbReference>
<organism evidence="1 2">
    <name type="scientific">Neisseria meningitidis</name>
    <dbReference type="NCBI Taxonomy" id="487"/>
    <lineage>
        <taxon>Bacteria</taxon>
        <taxon>Pseudomonadati</taxon>
        <taxon>Pseudomonadota</taxon>
        <taxon>Betaproteobacteria</taxon>
        <taxon>Neisseriales</taxon>
        <taxon>Neisseriaceae</taxon>
        <taxon>Neisseria</taxon>
    </lineage>
</organism>
<evidence type="ECO:0000313" key="1">
    <source>
        <dbReference type="EMBL" id="AHW76576.1"/>
    </source>
</evidence>
<proteinExistence type="predicted"/>
<accession>X5EST6</accession>
<reference evidence="2" key="2">
    <citation type="submission" date="2014-02" db="EMBL/GenBank/DDBJ databases">
        <title>Complete Genome Sequence of Neisseria meningitides, serogroup A strain 510612.</title>
        <authorList>
            <person name="Zhang X."/>
            <person name="Zhang Y."/>
            <person name="Yang J."/>
            <person name="Zhu Y."/>
            <person name="Jin Q."/>
        </authorList>
    </citation>
    <scope>NUCLEOTIDE SEQUENCE</scope>
    <source>
        <strain evidence="2">NMA510612</strain>
    </source>
</reference>
<protein>
    <submittedName>
        <fullName evidence="1">Uncharacterized protein</fullName>
    </submittedName>
</protein>
<name>X5EST6_NEIME</name>